<gene>
    <name evidence="6" type="ordered locus">Desac_2017</name>
</gene>
<evidence type="ECO:0000256" key="2">
    <source>
        <dbReference type="ARBA" id="ARBA00022448"/>
    </source>
</evidence>
<dbReference type="PANTHER" id="PTHR30483">
    <property type="entry name" value="LEUCINE-SPECIFIC-BINDING PROTEIN"/>
    <property type="match status" value="1"/>
</dbReference>
<comment type="similarity">
    <text evidence="1">Belongs to the leucine-binding protein family.</text>
</comment>
<keyword evidence="3" id="KW-0732">Signal</keyword>
<dbReference type="HOGENOM" id="CLU_027128_0_1_7"/>
<dbReference type="InterPro" id="IPR000709">
    <property type="entry name" value="Leu_Ile_Val-bd"/>
</dbReference>
<evidence type="ECO:0000313" key="7">
    <source>
        <dbReference type="Proteomes" id="UP000000483"/>
    </source>
</evidence>
<evidence type="ECO:0000256" key="1">
    <source>
        <dbReference type="ARBA" id="ARBA00010062"/>
    </source>
</evidence>
<keyword evidence="4" id="KW-0029">Amino-acid transport</keyword>
<dbReference type="CDD" id="cd06333">
    <property type="entry name" value="PBP1_ABC_RPA1789-like"/>
    <property type="match status" value="1"/>
</dbReference>
<evidence type="ECO:0000256" key="4">
    <source>
        <dbReference type="ARBA" id="ARBA00022970"/>
    </source>
</evidence>
<dbReference type="RefSeq" id="WP_013706957.1">
    <property type="nucleotide sequence ID" value="NC_015388.1"/>
</dbReference>
<keyword evidence="6" id="KW-0675">Receptor</keyword>
<feature type="domain" description="Leucine-binding protein" evidence="5">
    <location>
        <begin position="40"/>
        <end position="382"/>
    </location>
</feature>
<reference evidence="7" key="2">
    <citation type="submission" date="2011-03" db="EMBL/GenBank/DDBJ databases">
        <title>The complete genome of Desulfobacca acetoxidans DSM 11109.</title>
        <authorList>
            <consortium name="US DOE Joint Genome Institute (JGI-PGF)"/>
            <person name="Lucas S."/>
            <person name="Copeland A."/>
            <person name="Lapidus A."/>
            <person name="Bruce D."/>
            <person name="Goodwin L."/>
            <person name="Pitluck S."/>
            <person name="Peters L."/>
            <person name="Kyrpides N."/>
            <person name="Mavromatis K."/>
            <person name="Ivanova N."/>
            <person name="Ovchinnikova G."/>
            <person name="Teshima H."/>
            <person name="Detter J.C."/>
            <person name="Han C."/>
            <person name="Land M."/>
            <person name="Hauser L."/>
            <person name="Markowitz V."/>
            <person name="Cheng J.-F."/>
            <person name="Hugenholtz P."/>
            <person name="Woyke T."/>
            <person name="Wu D."/>
            <person name="Spring S."/>
            <person name="Schueler E."/>
            <person name="Brambilla E."/>
            <person name="Klenk H.-P."/>
            <person name="Eisen J.A."/>
        </authorList>
    </citation>
    <scope>NUCLEOTIDE SEQUENCE [LARGE SCALE GENOMIC DNA]</scope>
    <source>
        <strain evidence="7">ATCC 700848 / DSM 11109 / ASRB2</strain>
    </source>
</reference>
<dbReference type="InterPro" id="IPR028081">
    <property type="entry name" value="Leu-bd"/>
</dbReference>
<dbReference type="Gene3D" id="3.40.50.2300">
    <property type="match status" value="2"/>
</dbReference>
<keyword evidence="2" id="KW-0813">Transport</keyword>
<dbReference type="eggNOG" id="COG0683">
    <property type="taxonomic scope" value="Bacteria"/>
</dbReference>
<proteinExistence type="inferred from homology"/>
<dbReference type="KEGG" id="dao:Desac_2017"/>
<protein>
    <submittedName>
        <fullName evidence="6">Extracellular ligand-binding receptor</fullName>
    </submittedName>
</protein>
<dbReference type="Proteomes" id="UP000000483">
    <property type="component" value="Chromosome"/>
</dbReference>
<dbReference type="InterPro" id="IPR028082">
    <property type="entry name" value="Peripla_BP_I"/>
</dbReference>
<dbReference type="InterPro" id="IPR051010">
    <property type="entry name" value="BCAA_transport"/>
</dbReference>
<dbReference type="SUPFAM" id="SSF53822">
    <property type="entry name" value="Periplasmic binding protein-like I"/>
    <property type="match status" value="1"/>
</dbReference>
<name>F2NI79_DESAR</name>
<dbReference type="STRING" id="880072.Desac_2017"/>
<dbReference type="GO" id="GO:0006865">
    <property type="term" value="P:amino acid transport"/>
    <property type="evidence" value="ECO:0007669"/>
    <property type="project" value="UniProtKB-KW"/>
</dbReference>
<accession>F2NI79</accession>
<dbReference type="PANTHER" id="PTHR30483:SF38">
    <property type="entry name" value="BLR7848 PROTEIN"/>
    <property type="match status" value="1"/>
</dbReference>
<sequence>MQQMTPQFFGRIGRLGLIVFFCLTLGLMTAGATLAADYVVGGLFSITGPQSYLGEPERNSLEMAVAEINAKGGIKGKKVKAVIYDDEGDANKARLNATKLIDRDKVIAIIGPSLTPTSMAMIPITQPAKVPVISCAAGVGITAPAKERPWVFKTAQTDQLAVSRIYQYLKKHNINKIAIITVSSSFGASGKEQLNKQAPNAGINIVAQEVFGEKDTDMTPQLTKIRSTSPQAVICWGTGPAPAAVAKNMKDLKIDIPLIQSHGAASKKFIEYAGEAAEGIIMPAGKIAVYKDLPDQDPQKAVIANYVKKYEEKFKSPVSGFGGYAHDAAAMLFTAMEKAGGDKAKIRQELENIKNFPGVSGVFNMSPDDHNGLGPDAFVMVKIEKGTWKLID</sequence>
<organism evidence="6 7">
    <name type="scientific">Desulfobacca acetoxidans (strain ATCC 700848 / DSM 11109 / ASRB2)</name>
    <dbReference type="NCBI Taxonomy" id="880072"/>
    <lineage>
        <taxon>Bacteria</taxon>
        <taxon>Pseudomonadati</taxon>
        <taxon>Thermodesulfobacteriota</taxon>
        <taxon>Desulfobaccia</taxon>
        <taxon>Desulfobaccales</taxon>
        <taxon>Desulfobaccaceae</taxon>
        <taxon>Desulfobacca</taxon>
    </lineage>
</organism>
<evidence type="ECO:0000259" key="5">
    <source>
        <dbReference type="Pfam" id="PF13458"/>
    </source>
</evidence>
<dbReference type="PRINTS" id="PR00337">
    <property type="entry name" value="LEUILEVALBP"/>
</dbReference>
<keyword evidence="7" id="KW-1185">Reference proteome</keyword>
<evidence type="ECO:0000256" key="3">
    <source>
        <dbReference type="ARBA" id="ARBA00022729"/>
    </source>
</evidence>
<reference evidence="6 7" key="1">
    <citation type="journal article" date="2011" name="Stand. Genomic Sci.">
        <title>Complete genome sequence of the acetate-degrading sulfate reducer Desulfobacca acetoxidans type strain (ASRB2).</title>
        <authorList>
            <person name="Goker M."/>
            <person name="Teshima H."/>
            <person name="Lapidus A."/>
            <person name="Nolan M."/>
            <person name="Lucas S."/>
            <person name="Hammon N."/>
            <person name="Deshpande S."/>
            <person name="Cheng J.F."/>
            <person name="Tapia R."/>
            <person name="Han C."/>
            <person name="Goodwin L."/>
            <person name="Pitluck S."/>
            <person name="Huntemann M."/>
            <person name="Liolios K."/>
            <person name="Ivanova N."/>
            <person name="Pagani I."/>
            <person name="Mavromatis K."/>
            <person name="Ovchinikova G."/>
            <person name="Pati A."/>
            <person name="Chen A."/>
            <person name="Palaniappan K."/>
            <person name="Land M."/>
            <person name="Hauser L."/>
            <person name="Brambilla E.M."/>
            <person name="Rohde M."/>
            <person name="Spring S."/>
            <person name="Detter J.C."/>
            <person name="Woyke T."/>
            <person name="Bristow J."/>
            <person name="Eisen J.A."/>
            <person name="Markowitz V."/>
            <person name="Hugenholtz P."/>
            <person name="Kyrpides N.C."/>
            <person name="Klenk H.P."/>
        </authorList>
    </citation>
    <scope>NUCLEOTIDE SEQUENCE [LARGE SCALE GENOMIC DNA]</scope>
    <source>
        <strain evidence="7">ATCC 700848 / DSM 11109 / ASRB2</strain>
    </source>
</reference>
<evidence type="ECO:0000313" key="6">
    <source>
        <dbReference type="EMBL" id="AEB09848.1"/>
    </source>
</evidence>
<dbReference type="EMBL" id="CP002629">
    <property type="protein sequence ID" value="AEB09848.1"/>
    <property type="molecule type" value="Genomic_DNA"/>
</dbReference>
<dbReference type="AlphaFoldDB" id="F2NI79"/>
<dbReference type="Pfam" id="PF13458">
    <property type="entry name" value="Peripla_BP_6"/>
    <property type="match status" value="1"/>
</dbReference>